<dbReference type="EMBL" id="ML121595">
    <property type="protein sequence ID" value="RPB19220.1"/>
    <property type="molecule type" value="Genomic_DNA"/>
</dbReference>
<dbReference type="Gene3D" id="3.90.20.10">
    <property type="match status" value="1"/>
</dbReference>
<protein>
    <submittedName>
        <fullName evidence="3">Uncharacterized protein</fullName>
    </submittedName>
</protein>
<organism evidence="3 4">
    <name type="scientific">Terfezia boudieri ATCC MYA-4762</name>
    <dbReference type="NCBI Taxonomy" id="1051890"/>
    <lineage>
        <taxon>Eukaryota</taxon>
        <taxon>Fungi</taxon>
        <taxon>Dikarya</taxon>
        <taxon>Ascomycota</taxon>
        <taxon>Pezizomycotina</taxon>
        <taxon>Pezizomycetes</taxon>
        <taxon>Pezizales</taxon>
        <taxon>Pezizaceae</taxon>
        <taxon>Terfezia</taxon>
    </lineage>
</organism>
<proteinExistence type="predicted"/>
<reference evidence="3 4" key="1">
    <citation type="journal article" date="2018" name="Nat. Ecol. Evol.">
        <title>Pezizomycetes genomes reveal the molecular basis of ectomycorrhizal truffle lifestyle.</title>
        <authorList>
            <person name="Murat C."/>
            <person name="Payen T."/>
            <person name="Noel B."/>
            <person name="Kuo A."/>
            <person name="Morin E."/>
            <person name="Chen J."/>
            <person name="Kohler A."/>
            <person name="Krizsan K."/>
            <person name="Balestrini R."/>
            <person name="Da Silva C."/>
            <person name="Montanini B."/>
            <person name="Hainaut M."/>
            <person name="Levati E."/>
            <person name="Barry K.W."/>
            <person name="Belfiori B."/>
            <person name="Cichocki N."/>
            <person name="Clum A."/>
            <person name="Dockter R.B."/>
            <person name="Fauchery L."/>
            <person name="Guy J."/>
            <person name="Iotti M."/>
            <person name="Le Tacon F."/>
            <person name="Lindquist E.A."/>
            <person name="Lipzen A."/>
            <person name="Malagnac F."/>
            <person name="Mello A."/>
            <person name="Molinier V."/>
            <person name="Miyauchi S."/>
            <person name="Poulain J."/>
            <person name="Riccioni C."/>
            <person name="Rubini A."/>
            <person name="Sitrit Y."/>
            <person name="Splivallo R."/>
            <person name="Traeger S."/>
            <person name="Wang M."/>
            <person name="Zifcakova L."/>
            <person name="Wipf D."/>
            <person name="Zambonelli A."/>
            <person name="Paolocci F."/>
            <person name="Nowrousian M."/>
            <person name="Ottonello S."/>
            <person name="Baldrian P."/>
            <person name="Spatafora J.W."/>
            <person name="Henrissat B."/>
            <person name="Nagy L.G."/>
            <person name="Aury J.M."/>
            <person name="Wincker P."/>
            <person name="Grigoriev I.V."/>
            <person name="Bonfante P."/>
            <person name="Martin F.M."/>
        </authorList>
    </citation>
    <scope>NUCLEOTIDE SEQUENCE [LARGE SCALE GENOMIC DNA]</scope>
    <source>
        <strain evidence="3 4">ATCC MYA-4762</strain>
    </source>
</reference>
<evidence type="ECO:0000256" key="2">
    <source>
        <dbReference type="SAM" id="MobiDB-lite"/>
    </source>
</evidence>
<sequence>MLAIRTAKHLLPLSGASFGQAQHAFSQCISLKPGGSDWSRNRNQLGVPQARSGFKQQGYATVAPIFITTFDIAAALQNQRLQEHVKLTQEQLQQFTNTLEQKIAKVQQELDNHKEEFDKHKQEFEKYKQLVDTHNQKLNELQKCMKVVYVTSILPLHKAVLLEQVAKELGIYRHKALDLENNKLVKLPLILQSNSEKWKDVGLSSEGDMSWISQEWENVMTARNTVAHTVTALSTREAFQYLEGEERRVYGLLFKKFFGWDMVESMSDEQKEQKLNNYPEEHPYLPEF</sequence>
<gene>
    <name evidence="3" type="ORF">L211DRAFT_642454</name>
</gene>
<evidence type="ECO:0000313" key="4">
    <source>
        <dbReference type="Proteomes" id="UP000267821"/>
    </source>
</evidence>
<dbReference type="AlphaFoldDB" id="A0A3N4L8I8"/>
<evidence type="ECO:0000256" key="1">
    <source>
        <dbReference type="SAM" id="Coils"/>
    </source>
</evidence>
<keyword evidence="1" id="KW-0175">Coiled coil</keyword>
<feature type="coiled-coil region" evidence="1">
    <location>
        <begin position="78"/>
        <end position="144"/>
    </location>
</feature>
<keyword evidence="4" id="KW-1185">Reference proteome</keyword>
<accession>A0A3N4L8I8</accession>
<dbReference type="InParanoid" id="A0A3N4L8I8"/>
<feature type="region of interest" description="Disordered" evidence="2">
    <location>
        <begin position="269"/>
        <end position="288"/>
    </location>
</feature>
<dbReference type="Proteomes" id="UP000267821">
    <property type="component" value="Unassembled WGS sequence"/>
</dbReference>
<name>A0A3N4L8I8_9PEZI</name>
<evidence type="ECO:0000313" key="3">
    <source>
        <dbReference type="EMBL" id="RPB19220.1"/>
    </source>
</evidence>